<dbReference type="Gramene" id="EME30456">
    <property type="protein sequence ID" value="EME30456"/>
    <property type="gene ID" value="Gasu_21320"/>
</dbReference>
<evidence type="ECO:0000313" key="2">
    <source>
        <dbReference type="Proteomes" id="UP000030680"/>
    </source>
</evidence>
<dbReference type="GeneID" id="17089190"/>
<dbReference type="Proteomes" id="UP000030680">
    <property type="component" value="Unassembled WGS sequence"/>
</dbReference>
<reference evidence="2" key="1">
    <citation type="journal article" date="2013" name="Science">
        <title>Gene transfer from bacteria and archaea facilitated evolution of an extremophilic eukaryote.</title>
        <authorList>
            <person name="Schonknecht G."/>
            <person name="Chen W.H."/>
            <person name="Ternes C.M."/>
            <person name="Barbier G.G."/>
            <person name="Shrestha R.P."/>
            <person name="Stanke M."/>
            <person name="Brautigam A."/>
            <person name="Baker B.J."/>
            <person name="Banfield J.F."/>
            <person name="Garavito R.M."/>
            <person name="Carr K."/>
            <person name="Wilkerson C."/>
            <person name="Rensing S.A."/>
            <person name="Gagneul D."/>
            <person name="Dickenson N.E."/>
            <person name="Oesterhelt C."/>
            <person name="Lercher M.J."/>
            <person name="Weber A.P."/>
        </authorList>
    </citation>
    <scope>NUCLEOTIDE SEQUENCE [LARGE SCALE GENOMIC DNA]</scope>
    <source>
        <strain evidence="2">074W</strain>
    </source>
</reference>
<sequence length="66" mass="7712">MIKLQDISKELYYLFSEAYLRMDLGFEFLDGTKKLDLKVSFSIVTSAMVLLILKSRYCIEVLFSSF</sequence>
<proteinExistence type="predicted"/>
<dbReference type="RefSeq" id="XP_005706976.1">
    <property type="nucleotide sequence ID" value="XM_005706919.1"/>
</dbReference>
<evidence type="ECO:0000313" key="1">
    <source>
        <dbReference type="EMBL" id="EME30456.1"/>
    </source>
</evidence>
<name>M2W3Y8_GALSU</name>
<gene>
    <name evidence="1" type="ORF">Gasu_21320</name>
</gene>
<dbReference type="EMBL" id="KB454499">
    <property type="protein sequence ID" value="EME30456.1"/>
    <property type="molecule type" value="Genomic_DNA"/>
</dbReference>
<protein>
    <submittedName>
        <fullName evidence="1">Uncharacterized protein</fullName>
    </submittedName>
</protein>
<dbReference type="AlphaFoldDB" id="M2W3Y8"/>
<dbReference type="KEGG" id="gsl:Gasu_21320"/>
<organism evidence="1 2">
    <name type="scientific">Galdieria sulphuraria</name>
    <name type="common">Red alga</name>
    <dbReference type="NCBI Taxonomy" id="130081"/>
    <lineage>
        <taxon>Eukaryota</taxon>
        <taxon>Rhodophyta</taxon>
        <taxon>Bangiophyceae</taxon>
        <taxon>Galdieriales</taxon>
        <taxon>Galdieriaceae</taxon>
        <taxon>Galdieria</taxon>
    </lineage>
</organism>
<accession>M2W3Y8</accession>
<keyword evidence="2" id="KW-1185">Reference proteome</keyword>